<dbReference type="PROSITE" id="PS50082">
    <property type="entry name" value="WD_REPEATS_2"/>
    <property type="match status" value="1"/>
</dbReference>
<gene>
    <name evidence="4" type="ORF">AKO1_006578</name>
</gene>
<evidence type="ECO:0000256" key="1">
    <source>
        <dbReference type="ARBA" id="ARBA00022574"/>
    </source>
</evidence>
<dbReference type="Gene3D" id="2.130.10.10">
    <property type="entry name" value="YVTN repeat-like/Quinoprotein amine dehydrogenase"/>
    <property type="match status" value="1"/>
</dbReference>
<dbReference type="SMART" id="SM00320">
    <property type="entry name" value="WD40"/>
    <property type="match status" value="3"/>
</dbReference>
<dbReference type="PANTHER" id="PTHR22889:SF0">
    <property type="entry name" value="WD REPEAT-CONTAINING PROTEIN 89"/>
    <property type="match status" value="1"/>
</dbReference>
<dbReference type="InterPro" id="IPR039328">
    <property type="entry name" value="WDR89"/>
</dbReference>
<proteinExistence type="predicted"/>
<reference evidence="4 5" key="1">
    <citation type="submission" date="2024-03" db="EMBL/GenBank/DDBJ databases">
        <title>The Acrasis kona genome and developmental transcriptomes reveal deep origins of eukaryotic multicellular pathways.</title>
        <authorList>
            <person name="Sheikh S."/>
            <person name="Fu C.-J."/>
            <person name="Brown M.W."/>
            <person name="Baldauf S.L."/>
        </authorList>
    </citation>
    <scope>NUCLEOTIDE SEQUENCE [LARGE SCALE GENOMIC DNA]</scope>
    <source>
        <strain evidence="4 5">ATCC MYA-3509</strain>
    </source>
</reference>
<keyword evidence="2" id="KW-0677">Repeat</keyword>
<dbReference type="Proteomes" id="UP001431209">
    <property type="component" value="Unassembled WGS sequence"/>
</dbReference>
<organism evidence="4 5">
    <name type="scientific">Acrasis kona</name>
    <dbReference type="NCBI Taxonomy" id="1008807"/>
    <lineage>
        <taxon>Eukaryota</taxon>
        <taxon>Discoba</taxon>
        <taxon>Heterolobosea</taxon>
        <taxon>Tetramitia</taxon>
        <taxon>Eutetramitia</taxon>
        <taxon>Acrasidae</taxon>
        <taxon>Acrasis</taxon>
    </lineage>
</organism>
<evidence type="ECO:0000256" key="3">
    <source>
        <dbReference type="PROSITE-ProRule" id="PRU00221"/>
    </source>
</evidence>
<dbReference type="InterPro" id="IPR015943">
    <property type="entry name" value="WD40/YVTN_repeat-like_dom_sf"/>
</dbReference>
<dbReference type="InterPro" id="IPR001680">
    <property type="entry name" value="WD40_rpt"/>
</dbReference>
<name>A0AAW2ZKA0_9EUKA</name>
<protein>
    <submittedName>
        <fullName evidence="4">Wdr89</fullName>
    </submittedName>
</protein>
<dbReference type="AlphaFoldDB" id="A0AAW2ZKA0"/>
<feature type="repeat" description="WD" evidence="3">
    <location>
        <begin position="1"/>
        <end position="39"/>
    </location>
</feature>
<sequence length="277" mass="30539">MIKNVSSVCFSNDDRNLVTCNQGGEVQLWDMRVPNSALTSRDIEMGELYSLDVLENYYAVSGENTIVVGDLRKNMAPVQKLVNIHTMTIRNVKFTSTHLISGADDGLVHVYDINNLSEDGLSSVINVDTGINRLGLIGDALWTITHTHELQFWNRSTCLQVGTTINRSTFETPTSSEWDHYVINATSHGDELLLAVGNHQGSVTIHKVGIENNKSISSPISEPLTGGHDDDVLVRAIWIDLPQVDRVITAGEDGKACIWRGGSSTSKSKKKKNFKPY</sequence>
<evidence type="ECO:0000313" key="5">
    <source>
        <dbReference type="Proteomes" id="UP001431209"/>
    </source>
</evidence>
<dbReference type="PANTHER" id="PTHR22889">
    <property type="entry name" value="WD REPEAT-CONTAINING PROTEIN 89"/>
    <property type="match status" value="1"/>
</dbReference>
<evidence type="ECO:0000313" key="4">
    <source>
        <dbReference type="EMBL" id="KAL0490226.1"/>
    </source>
</evidence>
<dbReference type="SUPFAM" id="SSF50978">
    <property type="entry name" value="WD40 repeat-like"/>
    <property type="match status" value="1"/>
</dbReference>
<comment type="caution">
    <text evidence="4">The sequence shown here is derived from an EMBL/GenBank/DDBJ whole genome shotgun (WGS) entry which is preliminary data.</text>
</comment>
<evidence type="ECO:0000256" key="2">
    <source>
        <dbReference type="ARBA" id="ARBA00022737"/>
    </source>
</evidence>
<keyword evidence="5" id="KW-1185">Reference proteome</keyword>
<dbReference type="Pfam" id="PF00400">
    <property type="entry name" value="WD40"/>
    <property type="match status" value="1"/>
</dbReference>
<dbReference type="InterPro" id="IPR036322">
    <property type="entry name" value="WD40_repeat_dom_sf"/>
</dbReference>
<accession>A0AAW2ZKA0</accession>
<keyword evidence="1 3" id="KW-0853">WD repeat</keyword>
<dbReference type="EMBL" id="JAOPGA020001654">
    <property type="protein sequence ID" value="KAL0490226.1"/>
    <property type="molecule type" value="Genomic_DNA"/>
</dbReference>